<evidence type="ECO:0000256" key="1">
    <source>
        <dbReference type="SAM" id="MobiDB-lite"/>
    </source>
</evidence>
<feature type="compositionally biased region" description="Basic and acidic residues" evidence="1">
    <location>
        <begin position="1"/>
        <end position="17"/>
    </location>
</feature>
<protein>
    <submittedName>
        <fullName evidence="2">Uncharacterized protein</fullName>
    </submittedName>
</protein>
<feature type="compositionally biased region" description="Basic residues" evidence="1">
    <location>
        <begin position="210"/>
        <end position="220"/>
    </location>
</feature>
<feature type="compositionally biased region" description="Basic residues" evidence="1">
    <location>
        <begin position="186"/>
        <end position="197"/>
    </location>
</feature>
<name>A0A6J4NU81_9ACTN</name>
<evidence type="ECO:0000313" key="2">
    <source>
        <dbReference type="EMBL" id="CAA9391870.1"/>
    </source>
</evidence>
<feature type="non-terminal residue" evidence="2">
    <location>
        <position position="232"/>
    </location>
</feature>
<feature type="region of interest" description="Disordered" evidence="1">
    <location>
        <begin position="1"/>
        <end position="232"/>
    </location>
</feature>
<reference evidence="2" key="1">
    <citation type="submission" date="2020-02" db="EMBL/GenBank/DDBJ databases">
        <authorList>
            <person name="Meier V. D."/>
        </authorList>
    </citation>
    <scope>NUCLEOTIDE SEQUENCE</scope>
    <source>
        <strain evidence="2">AVDCRST_MAG32</strain>
    </source>
</reference>
<feature type="compositionally biased region" description="Basic residues" evidence="1">
    <location>
        <begin position="102"/>
        <end position="120"/>
    </location>
</feature>
<accession>A0A6J4NU81</accession>
<feature type="compositionally biased region" description="Basic residues" evidence="1">
    <location>
        <begin position="35"/>
        <end position="53"/>
    </location>
</feature>
<feature type="compositionally biased region" description="Basic residues" evidence="1">
    <location>
        <begin position="68"/>
        <end position="83"/>
    </location>
</feature>
<feature type="compositionally biased region" description="Basic residues" evidence="1">
    <location>
        <begin position="132"/>
        <end position="147"/>
    </location>
</feature>
<dbReference type="EMBL" id="CADCUM010000094">
    <property type="protein sequence ID" value="CAA9391870.1"/>
    <property type="molecule type" value="Genomic_DNA"/>
</dbReference>
<proteinExistence type="predicted"/>
<feature type="non-terminal residue" evidence="2">
    <location>
        <position position="1"/>
    </location>
</feature>
<gene>
    <name evidence="2" type="ORF">AVDCRST_MAG32-2380</name>
</gene>
<sequence>VEKPDPRCRGSERKGPESGHAPGPRQLRSRAGWTRQHRPAHREHAGHRVRRGWHPPALRHPQHDPPARGRHLLRDRRGARPPRQRQGPLRPGRPRALGAGRRLARLGRRGRRHGRGRAAPRPRGGQGQPLPPRRHRAPVAPGRRQRPPVRPAAAVLHRVGLLPRPPPRGRGRGRLLAAPTGDRRRPPARQRVARPLRRGPAGGRQGRVGRPQRHPRHRRHPDPDAVGPRPGL</sequence>
<organism evidence="2">
    <name type="scientific">uncultured Nocardioides sp</name>
    <dbReference type="NCBI Taxonomy" id="198441"/>
    <lineage>
        <taxon>Bacteria</taxon>
        <taxon>Bacillati</taxon>
        <taxon>Actinomycetota</taxon>
        <taxon>Actinomycetes</taxon>
        <taxon>Propionibacteriales</taxon>
        <taxon>Nocardioidaceae</taxon>
        <taxon>Nocardioides</taxon>
        <taxon>environmental samples</taxon>
    </lineage>
</organism>
<dbReference type="AlphaFoldDB" id="A0A6J4NU81"/>
<feature type="compositionally biased region" description="Low complexity" evidence="1">
    <location>
        <begin position="84"/>
        <end position="101"/>
    </location>
</feature>